<sequence>MLKSILTRICFLVFTVSAKLLMANGSDSTIILPLGGNAWVDSPAVITDTGVSNWSEQDNVPVIYFRIAKPQQLDLSLKLQMPSGKSRIKVTIGEKEFIKEVSETSPEIIHIGSITPGKGGYIKAELHGIHKTGPVFANVSEMIIRGVHADNEVIYVKNGSSFYFCRRGPSVHLNFHIPENLKNDVRWFYSEISVPHGMDKEGSYFMADGFSQGYFGMQVNSKSERRILFSVWSPFETENPESIPDSMKIKLLKKGPTVHAQDFGNEGSGGQSFMRYSWEAGKTYGFLLGAEADTAAGSTIFTAYFKDLSLGKWFLVARFERPKTLSCLSHLHSFLENFIPETGNLMRMAYYKNQWIAGKNGEWHELNKITLTADAAARNKLRADYAGGTKDGQFYLMNCGFFDQFIPFDQVFERPLYSERPLVDFNRLP</sequence>
<organism evidence="3 4">
    <name type="scientific">Arcticibacter tournemirensis</name>
    <dbReference type="NCBI Taxonomy" id="699437"/>
    <lineage>
        <taxon>Bacteria</taxon>
        <taxon>Pseudomonadati</taxon>
        <taxon>Bacteroidota</taxon>
        <taxon>Sphingobacteriia</taxon>
        <taxon>Sphingobacteriales</taxon>
        <taxon>Sphingobacteriaceae</taxon>
        <taxon>Arcticibacter</taxon>
    </lineage>
</organism>
<name>A0A4Q0M4E7_9SPHI</name>
<dbReference type="AlphaFoldDB" id="A0A4Q0M4E7"/>
<gene>
    <name evidence="3" type="ORF">EKH83_18245</name>
</gene>
<dbReference type="InterPro" id="IPR021862">
    <property type="entry name" value="DUF3472"/>
</dbReference>
<reference evidence="3 4" key="1">
    <citation type="submission" date="2018-12" db="EMBL/GenBank/DDBJ databases">
        <title>The Draft Genome Sequence of the Soil Bacterium Pedobacter tournemirensis R1.</title>
        <authorList>
            <person name="He J."/>
        </authorList>
    </citation>
    <scope>NUCLEOTIDE SEQUENCE [LARGE SCALE GENOMIC DNA]</scope>
    <source>
        <strain evidence="3 4">R1</strain>
    </source>
</reference>
<comment type="caution">
    <text evidence="3">The sequence shown here is derived from an EMBL/GenBank/DDBJ whole genome shotgun (WGS) entry which is preliminary data.</text>
</comment>
<evidence type="ECO:0000313" key="3">
    <source>
        <dbReference type="EMBL" id="RXF67765.1"/>
    </source>
</evidence>
<evidence type="ECO:0000313" key="4">
    <source>
        <dbReference type="Proteomes" id="UP000290848"/>
    </source>
</evidence>
<feature type="domain" description="DUF5077" evidence="2">
    <location>
        <begin position="32"/>
        <end position="147"/>
    </location>
</feature>
<keyword evidence="1" id="KW-0732">Signal</keyword>
<evidence type="ECO:0000259" key="2">
    <source>
        <dbReference type="Pfam" id="PF16871"/>
    </source>
</evidence>
<proteinExistence type="predicted"/>
<protein>
    <submittedName>
        <fullName evidence="3">DUF3472 domain-containing protein</fullName>
    </submittedName>
</protein>
<feature type="chain" id="PRO_5020338663" evidence="1">
    <location>
        <begin position="19"/>
        <end position="429"/>
    </location>
</feature>
<dbReference type="InterPro" id="IPR031712">
    <property type="entry name" value="DUF5077"/>
</dbReference>
<evidence type="ECO:0000256" key="1">
    <source>
        <dbReference type="SAM" id="SignalP"/>
    </source>
</evidence>
<dbReference type="Pfam" id="PF16871">
    <property type="entry name" value="DUF5077"/>
    <property type="match status" value="1"/>
</dbReference>
<dbReference type="EMBL" id="RXOC01000015">
    <property type="protein sequence ID" value="RXF67765.1"/>
    <property type="molecule type" value="Genomic_DNA"/>
</dbReference>
<dbReference type="Pfam" id="PF11958">
    <property type="entry name" value="DUF3472"/>
    <property type="match status" value="1"/>
</dbReference>
<accession>A0A4Q0M4E7</accession>
<dbReference type="RefSeq" id="WP_128770898.1">
    <property type="nucleotide sequence ID" value="NZ_RXOC01000015.1"/>
</dbReference>
<feature type="signal peptide" evidence="1">
    <location>
        <begin position="1"/>
        <end position="18"/>
    </location>
</feature>
<dbReference type="Proteomes" id="UP000290848">
    <property type="component" value="Unassembled WGS sequence"/>
</dbReference>